<keyword evidence="3" id="KW-0378">Hydrolase</keyword>
<dbReference type="SUPFAM" id="SSF56112">
    <property type="entry name" value="Protein kinase-like (PK-like)"/>
    <property type="match status" value="2"/>
</dbReference>
<evidence type="ECO:0000256" key="3">
    <source>
        <dbReference type="ARBA" id="ARBA00022801"/>
    </source>
</evidence>
<dbReference type="EMBL" id="JAOVQN010000037">
    <property type="protein sequence ID" value="MCU9840416.1"/>
    <property type="molecule type" value="Genomic_DNA"/>
</dbReference>
<evidence type="ECO:0000313" key="9">
    <source>
        <dbReference type="EMBL" id="MCU9840416.1"/>
    </source>
</evidence>
<dbReference type="InterPro" id="IPR008271">
    <property type="entry name" value="Ser/Thr_kinase_AS"/>
</dbReference>
<dbReference type="Pfam" id="PF13087">
    <property type="entry name" value="AAA_12"/>
    <property type="match status" value="1"/>
</dbReference>
<sequence>MRVTNLGEGIHQREIKGVEILQKNLPRDWYAYTNLEFVVGAGATREIDVVIVAPERIFVVDLKDWNGTIEATNGRWTKDGRDHGPSPVPKVSENARQIGTVLGQFVRKNSGGQRIPSPFVHGAVVMTGNADIRGIAPSELRMVHTIDDFLKKLVDEKKREEVFGKPRDAFYKYKLSSQDWKSRLSKFFNVRASHFEPGRRRFGEFVSSGQVPEFSHSAGVFSEYEASSTISKSTVGTLRLWDFTRADARFQNKEARSEIAGRERRVCDFLTEVEEDFPTVSLRTRVEDLDFAPDYWEVYERRNDLKRLSEIPSVTIQRKSVSERTELARQVVSKVAILHRQSCSHLDLGEHSVWVQEPHTVRLSHFMSAAIPDEQTLGASRFHFLSSAQTPEDIYGQESTGQRKDLYLLGLVVHRLLFGVLPQKDSSDGTMSWDASIDADGEFPQLHGWLKTCLELDPLNRFPSAVEALEEFGEASKDNNWNTEIAAGLERYSSEFRSVFELISTFPMSETVLDSPEKALWRSETKDGQYLVKLWKSACWGDLKKDALRILRHLNSLDELRAAELPFVPKIKSVHWMGDHIGLVQEWIEGETLSDLWQNKEASERSPAEIAEQVTTAVLRLHEKDVGHGDLKPSNILVPTNEFRSVQLLDIIDFRHADDGDIRNSEYSREGQDAFQRDCYAVSKIVCELAEYFTEFEVKQRVLAGVPKLIDPENHLVDLERVLELLNEPAETNVDENELKIEIGIKDVEAHKIATDEGQYFVRPLYNNSGWAVRGATEQIIVFHDDSGKISNAIVRSVSQGQIARFGKFEVGAFAGQIQIKKSSINELLQLETIQDAFANELSHAEAEQPEHFQEDNEFPKDDTEDSSSTEEELDALEELIAAQHSNLDLSYVDRLWQQFLKLELEQQVTAVATDDAYLDPKDNSVRIPYEMRTGTLDFPPSDTIFAEAHDAKRGRWHSLGRLDLEKTNSEVLVLDSRFGKDISSRRNGRVAVRDNQTIRLLSHFEETSRLRRREAIERILSKRSENPYLRDVFCGHILSPMKASLPDLNFEQIQKKHSLNQSQISALKNVFANRPVGILQGPPGTGKTKFIAALVQCALDAGVATNVLVASQSHEAVNNAADAILESFGDEDPPSLLRVGHEGQISGRLRRFSSRSLEEQKREKFSATLDAKIKIAAAMTDMKAEKAREILKLETSIKPLIEKLFSLSGDPGSVSGSSESDAKLMDRTIRHLERALVSYDLELLNEFDTTLGETTFLLELRSSIAEQLDISLSKYQIVADVAELIRDFKNSVSTGNRNFDAFFAGTRQVVAGTCVGLGRSSLGLTKTPFDLVVIDEAARCSASELAVPMQAGRWIVLVGDQAQLEPLHDQSVVRGVSKRLGIEEREAQRSDFERLFQSSYGSEAASLLATQYRMLPPIGDIVSQAFYSGRLRHGRTEPILKNQAKPICLDRSMYWIPTESEGKNSLQRKSGTSWENQAEADVIANLLRVWSDSTSFISEIKDTGLEFPIGIICMYAAQRNLIRSTLMKTDISADLRKLIRIDTVDSYQGKQNLVVLLSLVRHNQNGPKQNGAPTIKEGFMARDNRVNVAFSRAMDNLIIVGAREGWPAEGPIGRVRDLFNRKLESGSVGLATPSEIQEYLMQGVNA</sequence>
<dbReference type="InterPro" id="IPR000719">
    <property type="entry name" value="Prot_kinase_dom"/>
</dbReference>
<keyword evidence="2" id="KW-0547">Nucleotide-binding</keyword>
<dbReference type="Pfam" id="PF00069">
    <property type="entry name" value="Pkinase"/>
    <property type="match status" value="1"/>
</dbReference>
<dbReference type="Gene3D" id="3.40.50.300">
    <property type="entry name" value="P-loop containing nucleotide triphosphate hydrolases"/>
    <property type="match status" value="2"/>
</dbReference>
<dbReference type="InterPro" id="IPR041679">
    <property type="entry name" value="DNA2/NAM7-like_C"/>
</dbReference>
<evidence type="ECO:0000313" key="10">
    <source>
        <dbReference type="Proteomes" id="UP001321014"/>
    </source>
</evidence>
<evidence type="ECO:0000256" key="2">
    <source>
        <dbReference type="ARBA" id="ARBA00022741"/>
    </source>
</evidence>
<dbReference type="PANTHER" id="PTHR43788">
    <property type="entry name" value="DNA2/NAM7 HELICASE FAMILY MEMBER"/>
    <property type="match status" value="1"/>
</dbReference>
<evidence type="ECO:0000256" key="6">
    <source>
        <dbReference type="SAM" id="MobiDB-lite"/>
    </source>
</evidence>
<keyword evidence="5" id="KW-0067">ATP-binding</keyword>
<feature type="domain" description="Protein kinase" evidence="7">
    <location>
        <begin position="224"/>
        <end position="473"/>
    </location>
</feature>
<dbReference type="InterPro" id="IPR047187">
    <property type="entry name" value="SF1_C_Upf1"/>
</dbReference>
<comment type="similarity">
    <text evidence="1">Belongs to the DNA2/NAM7 helicase family.</text>
</comment>
<evidence type="ECO:0000256" key="1">
    <source>
        <dbReference type="ARBA" id="ARBA00007913"/>
    </source>
</evidence>
<feature type="domain" description="Protein kinase" evidence="7">
    <location>
        <begin position="506"/>
        <end position="847"/>
    </location>
</feature>
<dbReference type="InterPro" id="IPR027417">
    <property type="entry name" value="P-loop_NTPase"/>
</dbReference>
<feature type="domain" description="NERD" evidence="8">
    <location>
        <begin position="9"/>
        <end position="121"/>
    </location>
</feature>
<dbReference type="InterPro" id="IPR050534">
    <property type="entry name" value="Coronavir_polyprotein_1ab"/>
</dbReference>
<name>A0ABT2WWY1_9RHOB</name>
<protein>
    <submittedName>
        <fullName evidence="9">AAA domain-containing protein</fullName>
    </submittedName>
</protein>
<evidence type="ECO:0000259" key="7">
    <source>
        <dbReference type="PROSITE" id="PS50011"/>
    </source>
</evidence>
<keyword evidence="4" id="KW-0347">Helicase</keyword>
<accession>A0ABT2WWY1</accession>
<dbReference type="PROSITE" id="PS50011">
    <property type="entry name" value="PROTEIN_KINASE_DOM"/>
    <property type="match status" value="2"/>
</dbReference>
<feature type="compositionally biased region" description="Basic and acidic residues" evidence="6">
    <location>
        <begin position="845"/>
        <end position="862"/>
    </location>
</feature>
<proteinExistence type="inferred from homology"/>
<dbReference type="PROSITE" id="PS50965">
    <property type="entry name" value="NERD"/>
    <property type="match status" value="1"/>
</dbReference>
<dbReference type="InterPro" id="IPR041677">
    <property type="entry name" value="DNA2/NAM7_AAA_11"/>
</dbReference>
<dbReference type="Pfam" id="PF08378">
    <property type="entry name" value="NERD"/>
    <property type="match status" value="1"/>
</dbReference>
<feature type="region of interest" description="Disordered" evidence="6">
    <location>
        <begin position="845"/>
        <end position="873"/>
    </location>
</feature>
<organism evidence="9 10">
    <name type="scientific">Ruegeria marisflavi</name>
    <dbReference type="NCBI Taxonomy" id="2984152"/>
    <lineage>
        <taxon>Bacteria</taxon>
        <taxon>Pseudomonadati</taxon>
        <taxon>Pseudomonadota</taxon>
        <taxon>Alphaproteobacteria</taxon>
        <taxon>Rhodobacterales</taxon>
        <taxon>Roseobacteraceae</taxon>
        <taxon>Ruegeria</taxon>
    </lineage>
</organism>
<dbReference type="SUPFAM" id="SSF52540">
    <property type="entry name" value="P-loop containing nucleoside triphosphate hydrolases"/>
    <property type="match status" value="1"/>
</dbReference>
<evidence type="ECO:0000259" key="8">
    <source>
        <dbReference type="PROSITE" id="PS50965"/>
    </source>
</evidence>
<dbReference type="Proteomes" id="UP001321014">
    <property type="component" value="Unassembled WGS sequence"/>
</dbReference>
<dbReference type="PROSITE" id="PS00108">
    <property type="entry name" value="PROTEIN_KINASE_ST"/>
    <property type="match status" value="1"/>
</dbReference>
<dbReference type="InterPro" id="IPR011528">
    <property type="entry name" value="NERD"/>
</dbReference>
<gene>
    <name evidence="9" type="ORF">OEZ49_21920</name>
</gene>
<evidence type="ECO:0000256" key="5">
    <source>
        <dbReference type="ARBA" id="ARBA00022840"/>
    </source>
</evidence>
<dbReference type="RefSeq" id="WP_263390283.1">
    <property type="nucleotide sequence ID" value="NZ_JAOVQN010000037.1"/>
</dbReference>
<dbReference type="Gene3D" id="1.10.510.10">
    <property type="entry name" value="Transferase(Phosphotransferase) domain 1"/>
    <property type="match status" value="2"/>
</dbReference>
<keyword evidence="10" id="KW-1185">Reference proteome</keyword>
<evidence type="ECO:0000256" key="4">
    <source>
        <dbReference type="ARBA" id="ARBA00022806"/>
    </source>
</evidence>
<feature type="compositionally biased region" description="Acidic residues" evidence="6">
    <location>
        <begin position="863"/>
        <end position="873"/>
    </location>
</feature>
<dbReference type="CDD" id="cd18808">
    <property type="entry name" value="SF1_C_Upf1"/>
    <property type="match status" value="1"/>
</dbReference>
<dbReference type="Pfam" id="PF13086">
    <property type="entry name" value="AAA_11"/>
    <property type="match status" value="1"/>
</dbReference>
<comment type="caution">
    <text evidence="9">The sequence shown here is derived from an EMBL/GenBank/DDBJ whole genome shotgun (WGS) entry which is preliminary data.</text>
</comment>
<reference evidence="9 10" key="1">
    <citation type="submission" date="2022-10" db="EMBL/GenBank/DDBJ databases">
        <title>Ruegeria sp. nov., isolated from ocean surface water.</title>
        <authorList>
            <person name="He W."/>
            <person name="Wang L."/>
            <person name="Zhang D.-F."/>
        </authorList>
    </citation>
    <scope>NUCLEOTIDE SEQUENCE [LARGE SCALE GENOMIC DNA]</scope>
    <source>
        <strain evidence="9 10">WL0004</strain>
    </source>
</reference>
<dbReference type="PANTHER" id="PTHR43788:SF8">
    <property type="entry name" value="DNA-BINDING PROTEIN SMUBP-2"/>
    <property type="match status" value="1"/>
</dbReference>
<dbReference type="InterPro" id="IPR011009">
    <property type="entry name" value="Kinase-like_dom_sf"/>
</dbReference>